<organism evidence="5 6">
    <name type="scientific">Corticicoccus populi</name>
    <dbReference type="NCBI Taxonomy" id="1812821"/>
    <lineage>
        <taxon>Bacteria</taxon>
        <taxon>Bacillati</taxon>
        <taxon>Bacillota</taxon>
        <taxon>Bacilli</taxon>
        <taxon>Bacillales</taxon>
        <taxon>Staphylococcaceae</taxon>
        <taxon>Corticicoccus</taxon>
    </lineage>
</organism>
<keyword evidence="2" id="KW-0472">Membrane</keyword>
<dbReference type="Pfam" id="PF23494">
    <property type="entry name" value="bPH_10"/>
    <property type="match status" value="1"/>
</dbReference>
<dbReference type="RefSeq" id="WP_377775029.1">
    <property type="nucleotide sequence ID" value="NZ_JBHUOQ010000004.1"/>
</dbReference>
<reference evidence="6" key="1">
    <citation type="journal article" date="2019" name="Int. J. Syst. Evol. Microbiol.">
        <title>The Global Catalogue of Microorganisms (GCM) 10K type strain sequencing project: providing services to taxonomists for standard genome sequencing and annotation.</title>
        <authorList>
            <consortium name="The Broad Institute Genomics Platform"/>
            <consortium name="The Broad Institute Genome Sequencing Center for Infectious Disease"/>
            <person name="Wu L."/>
            <person name="Ma J."/>
        </authorList>
    </citation>
    <scope>NUCLEOTIDE SEQUENCE [LARGE SCALE GENOMIC DNA]</scope>
    <source>
        <strain evidence="6">KCTC 33575</strain>
    </source>
</reference>
<evidence type="ECO:0000313" key="5">
    <source>
        <dbReference type="EMBL" id="MFD2831113.1"/>
    </source>
</evidence>
<evidence type="ECO:0000256" key="2">
    <source>
        <dbReference type="SAM" id="Phobius"/>
    </source>
</evidence>
<dbReference type="InterPro" id="IPR057798">
    <property type="entry name" value="PH_YqeB"/>
</dbReference>
<gene>
    <name evidence="5" type="ORF">ACFSX4_11625</name>
</gene>
<evidence type="ECO:0008006" key="7">
    <source>
        <dbReference type="Google" id="ProtNLM"/>
    </source>
</evidence>
<dbReference type="EMBL" id="JBHUOQ010000004">
    <property type="protein sequence ID" value="MFD2831113.1"/>
    <property type="molecule type" value="Genomic_DNA"/>
</dbReference>
<dbReference type="Pfam" id="PF23493">
    <property type="entry name" value="CysS_C"/>
    <property type="match status" value="1"/>
</dbReference>
<feature type="coiled-coil region" evidence="1">
    <location>
        <begin position="182"/>
        <end position="209"/>
    </location>
</feature>
<protein>
    <recommendedName>
        <fullName evidence="7">50S ribosomal protein L29</fullName>
    </recommendedName>
</protein>
<evidence type="ECO:0000259" key="4">
    <source>
        <dbReference type="Pfam" id="PF23494"/>
    </source>
</evidence>
<keyword evidence="6" id="KW-1185">Reference proteome</keyword>
<keyword evidence="2" id="KW-1133">Transmembrane helix</keyword>
<proteinExistence type="predicted"/>
<name>A0ABW5WZ03_9STAP</name>
<keyword evidence="2" id="KW-0812">Transmembrane</keyword>
<evidence type="ECO:0000256" key="1">
    <source>
        <dbReference type="SAM" id="Coils"/>
    </source>
</evidence>
<evidence type="ECO:0000313" key="6">
    <source>
        <dbReference type="Proteomes" id="UP001597519"/>
    </source>
</evidence>
<feature type="domain" description="Cysteinyl-tRNA ligase anticodon binding" evidence="3">
    <location>
        <begin position="172"/>
        <end position="220"/>
    </location>
</feature>
<comment type="caution">
    <text evidence="5">The sequence shown here is derived from an EMBL/GenBank/DDBJ whole genome shotgun (WGS) entry which is preliminary data.</text>
</comment>
<dbReference type="InterPro" id="IPR056411">
    <property type="entry name" value="CysS_C"/>
</dbReference>
<dbReference type="Proteomes" id="UP001597519">
    <property type="component" value="Unassembled WGS sequence"/>
</dbReference>
<feature type="transmembrane region" description="Helical" evidence="2">
    <location>
        <begin position="12"/>
        <end position="31"/>
    </location>
</feature>
<feature type="transmembrane region" description="Helical" evidence="2">
    <location>
        <begin position="60"/>
        <end position="81"/>
    </location>
</feature>
<accession>A0ABW5WZ03</accession>
<sequence length="233" mass="27345">MYQSEKLGVKPAEKVVIAVIPLITAAIGYFLKPLVNLIEHVPFISNFQLVRLIHEFNAPWLVWVLTAVGLIAGIFISMITYDEILKLNIMKDNIEVNINGKTFTIERDEFGAAFKEGKNLFIFSKTGREFLLEKTDYTPQTLKETFGRFNYQWLSQDPYSGEYFEWLTEDERLNSRANDVLYKRKEALREDNKERAAELKNDLDEMNIYVKDTGGKQMVRRIEREEEMWEINR</sequence>
<feature type="domain" description="YqeB PH" evidence="4">
    <location>
        <begin position="13"/>
        <end position="153"/>
    </location>
</feature>
<evidence type="ECO:0000259" key="3">
    <source>
        <dbReference type="Pfam" id="PF23493"/>
    </source>
</evidence>
<keyword evidence="1" id="KW-0175">Coiled coil</keyword>